<feature type="domain" description="4Fe-4S ferredoxin-type" evidence="5">
    <location>
        <begin position="317"/>
        <end position="346"/>
    </location>
</feature>
<dbReference type="AlphaFoldDB" id="A0A523TE14"/>
<evidence type="ECO:0000256" key="1">
    <source>
        <dbReference type="ARBA" id="ARBA00022485"/>
    </source>
</evidence>
<dbReference type="Pfam" id="PF00037">
    <property type="entry name" value="Fer4"/>
    <property type="match status" value="1"/>
</dbReference>
<dbReference type="InterPro" id="IPR007160">
    <property type="entry name" value="DUF362"/>
</dbReference>
<dbReference type="EMBL" id="SOJT01000130">
    <property type="protein sequence ID" value="TET28525.1"/>
    <property type="molecule type" value="Genomic_DNA"/>
</dbReference>
<dbReference type="Pfam" id="PF04015">
    <property type="entry name" value="DUF362"/>
    <property type="match status" value="1"/>
</dbReference>
<evidence type="ECO:0000313" key="6">
    <source>
        <dbReference type="EMBL" id="TET28525.1"/>
    </source>
</evidence>
<reference evidence="6 7" key="1">
    <citation type="submission" date="2019-03" db="EMBL/GenBank/DDBJ databases">
        <title>Metabolic potential of uncultured bacteria and archaea associated with petroleum seepage in deep-sea sediments.</title>
        <authorList>
            <person name="Dong X."/>
            <person name="Hubert C."/>
        </authorList>
    </citation>
    <scope>NUCLEOTIDE SEQUENCE [LARGE SCALE GENOMIC DNA]</scope>
    <source>
        <strain evidence="6">E44_bin3</strain>
    </source>
</reference>
<evidence type="ECO:0000259" key="5">
    <source>
        <dbReference type="PROSITE" id="PS51379"/>
    </source>
</evidence>
<sequence length="383" mass="42301">MSLVSLVRCNDYQPQRVYDSVKKAIHLIGGIEKLIKPSNRVLLKINLLSASSPERAIITHPSLVRAMVRLLKKSGAIVWVGDAASTGGMGSDLRRGDAFDVGGIREVVEKEGGQIVNFNHHGYRRIQVPGAKRLTEINLAEPVLEADVVVSLPKLKTHELTFLTGAVKNFFGCVPSGDRFRAHRLSKEREFAEAVVDIYSVCRPKLAVMDAVVAMEGEGPSAGDPTNVGALLASFDCVSLDVVASQLTSFRPEEILTSVDAIERGIGPESLEEVKTVGEELKGLINKDFKKPTLYRNSAVRSLRRLLTPLGINIFRVFPKLNQSRCSRCGLCEEKCPVGAIRLDPLPLINYEECIQCFTCHEFCPEGAIELKRSWIARRLQRR</sequence>
<keyword evidence="3" id="KW-0408">Iron</keyword>
<dbReference type="InterPro" id="IPR050572">
    <property type="entry name" value="Fe-S_Ferredoxin"/>
</dbReference>
<dbReference type="GO" id="GO:0051539">
    <property type="term" value="F:4 iron, 4 sulfur cluster binding"/>
    <property type="evidence" value="ECO:0007669"/>
    <property type="project" value="UniProtKB-KW"/>
</dbReference>
<evidence type="ECO:0000256" key="3">
    <source>
        <dbReference type="ARBA" id="ARBA00023004"/>
    </source>
</evidence>
<gene>
    <name evidence="6" type="ORF">E3J68_02950</name>
</gene>
<keyword evidence="4" id="KW-0411">Iron-sulfur</keyword>
<dbReference type="Proteomes" id="UP000316517">
    <property type="component" value="Unassembled WGS sequence"/>
</dbReference>
<evidence type="ECO:0000256" key="2">
    <source>
        <dbReference type="ARBA" id="ARBA00022723"/>
    </source>
</evidence>
<keyword evidence="2" id="KW-0479">Metal-binding</keyword>
<dbReference type="InterPro" id="IPR017896">
    <property type="entry name" value="4Fe4S_Fe-S-bd"/>
</dbReference>
<evidence type="ECO:0000313" key="7">
    <source>
        <dbReference type="Proteomes" id="UP000316517"/>
    </source>
</evidence>
<dbReference type="GO" id="GO:0046872">
    <property type="term" value="F:metal ion binding"/>
    <property type="evidence" value="ECO:0007669"/>
    <property type="project" value="UniProtKB-KW"/>
</dbReference>
<organism evidence="6 7">
    <name type="scientific">Aerophobetes bacterium</name>
    <dbReference type="NCBI Taxonomy" id="2030807"/>
    <lineage>
        <taxon>Bacteria</taxon>
        <taxon>Candidatus Aerophobota</taxon>
    </lineage>
</organism>
<feature type="domain" description="4Fe-4S ferredoxin-type" evidence="5">
    <location>
        <begin position="347"/>
        <end position="374"/>
    </location>
</feature>
<accession>A0A523TE14</accession>
<dbReference type="PANTHER" id="PTHR43687:SF1">
    <property type="entry name" value="FERREDOXIN III"/>
    <property type="match status" value="1"/>
</dbReference>
<protein>
    <submittedName>
        <fullName evidence="6">DUF362 domain-containing protein</fullName>
    </submittedName>
</protein>
<comment type="caution">
    <text evidence="6">The sequence shown here is derived from an EMBL/GenBank/DDBJ whole genome shotgun (WGS) entry which is preliminary data.</text>
</comment>
<keyword evidence="1" id="KW-0004">4Fe-4S</keyword>
<dbReference type="PROSITE" id="PS51379">
    <property type="entry name" value="4FE4S_FER_2"/>
    <property type="match status" value="2"/>
</dbReference>
<dbReference type="InterPro" id="IPR017900">
    <property type="entry name" value="4Fe4S_Fe_S_CS"/>
</dbReference>
<dbReference type="SUPFAM" id="SSF54862">
    <property type="entry name" value="4Fe-4S ferredoxins"/>
    <property type="match status" value="1"/>
</dbReference>
<proteinExistence type="predicted"/>
<dbReference type="PANTHER" id="PTHR43687">
    <property type="entry name" value="ADENYLYLSULFATE REDUCTASE, BETA SUBUNIT"/>
    <property type="match status" value="1"/>
</dbReference>
<dbReference type="PROSITE" id="PS00198">
    <property type="entry name" value="4FE4S_FER_1"/>
    <property type="match status" value="1"/>
</dbReference>
<evidence type="ECO:0000256" key="4">
    <source>
        <dbReference type="ARBA" id="ARBA00023014"/>
    </source>
</evidence>
<dbReference type="Gene3D" id="3.30.70.20">
    <property type="match status" value="1"/>
</dbReference>
<name>A0A523TE14_UNCAE</name>